<organism evidence="3 4">
    <name type="scientific">Polarella glacialis</name>
    <name type="common">Dinoflagellate</name>
    <dbReference type="NCBI Taxonomy" id="89957"/>
    <lineage>
        <taxon>Eukaryota</taxon>
        <taxon>Sar</taxon>
        <taxon>Alveolata</taxon>
        <taxon>Dinophyceae</taxon>
        <taxon>Suessiales</taxon>
        <taxon>Suessiaceae</taxon>
        <taxon>Polarella</taxon>
    </lineage>
</organism>
<gene>
    <name evidence="3" type="ORF">PGLA1383_LOCUS51129</name>
</gene>
<sequence>MAGGVALFAGHQSLVAAARTRPAVVPLFSVEERVAGSVQLRSPAWNRPREVGIGGSAVVAALVAHSVKGQRRRHRRSALHRGQHASGLLRPAVDGDHKDISVHKAQVALVLNRNAKGVGAAMEKKLREIVGDDNCFSCGSEEDAATALQQVLDRGHYAVVACGGGDGTIAGVLNRLEEFNQRTSSDVYTPVVPALCVLRLGTGNGLAYLVGARPDPVKDLRQLVDHVSEVSSAAAPALFAKTLELTTGWRAGKRRQGAAAEGLEEGLLEAEASSPSTSSSSAASGKSSEDEEESHRTLCFFAGLGYDARILQDYNWLKKRTNNSFLKRLVQNPLGYCLALLLRTLPATMRGEHVFHVKITNLSDEAFYVDPRRGDWAEPRHKGEVLYEGVAGIVSVGAVPFYGGGLRLFPFAGLAKGLAHLRLSSIHPAVATLNVLPIWRGSYRNAKKVHDFLVKDVLVEVDRPTPFQHSGEFMGNTTRMRIRVQSDGSTRLVDYLGDWNAERA</sequence>
<keyword evidence="4" id="KW-1185">Reference proteome</keyword>
<dbReference type="InterPro" id="IPR016064">
    <property type="entry name" value="NAD/diacylglycerol_kinase_sf"/>
</dbReference>
<comment type="caution">
    <text evidence="3">The sequence shown here is derived from an EMBL/GenBank/DDBJ whole genome shotgun (WGS) entry which is preliminary data.</text>
</comment>
<evidence type="ECO:0000259" key="2">
    <source>
        <dbReference type="PROSITE" id="PS50146"/>
    </source>
</evidence>
<proteinExistence type="predicted"/>
<dbReference type="OrthoDB" id="202977at2759"/>
<accession>A0A813HD27</accession>
<dbReference type="AlphaFoldDB" id="A0A813HD27"/>
<dbReference type="InterPro" id="IPR001206">
    <property type="entry name" value="Diacylglycerol_kinase_cat_dom"/>
</dbReference>
<dbReference type="GO" id="GO:0016301">
    <property type="term" value="F:kinase activity"/>
    <property type="evidence" value="ECO:0007669"/>
    <property type="project" value="InterPro"/>
</dbReference>
<name>A0A813HD27_POLGL</name>
<protein>
    <recommendedName>
        <fullName evidence="2">DAGKc domain-containing protein</fullName>
    </recommendedName>
</protein>
<dbReference type="Gene3D" id="2.60.200.40">
    <property type="match status" value="1"/>
</dbReference>
<feature type="domain" description="DAGKc" evidence="2">
    <location>
        <begin position="80"/>
        <end position="211"/>
    </location>
</feature>
<feature type="region of interest" description="Disordered" evidence="1">
    <location>
        <begin position="267"/>
        <end position="291"/>
    </location>
</feature>
<dbReference type="SUPFAM" id="SSF111331">
    <property type="entry name" value="NAD kinase/diacylglycerol kinase-like"/>
    <property type="match status" value="1"/>
</dbReference>
<feature type="compositionally biased region" description="Low complexity" evidence="1">
    <location>
        <begin position="269"/>
        <end position="286"/>
    </location>
</feature>
<evidence type="ECO:0000313" key="4">
    <source>
        <dbReference type="Proteomes" id="UP000654075"/>
    </source>
</evidence>
<reference evidence="3" key="1">
    <citation type="submission" date="2021-02" db="EMBL/GenBank/DDBJ databases">
        <authorList>
            <person name="Dougan E. K."/>
            <person name="Rhodes N."/>
            <person name="Thang M."/>
            <person name="Chan C."/>
        </authorList>
    </citation>
    <scope>NUCLEOTIDE SEQUENCE</scope>
</reference>
<dbReference type="OMA" id="FRMFPFA"/>
<dbReference type="InterPro" id="IPR017438">
    <property type="entry name" value="ATP-NAD_kinase_N"/>
</dbReference>
<dbReference type="PROSITE" id="PS50146">
    <property type="entry name" value="DAGK"/>
    <property type="match status" value="1"/>
</dbReference>
<dbReference type="Proteomes" id="UP000654075">
    <property type="component" value="Unassembled WGS sequence"/>
</dbReference>
<dbReference type="Gene3D" id="3.40.50.10330">
    <property type="entry name" value="Probable inorganic polyphosphate/atp-NAD kinase, domain 1"/>
    <property type="match status" value="1"/>
</dbReference>
<dbReference type="EMBL" id="CAJNNV010031300">
    <property type="protein sequence ID" value="CAE8635535.1"/>
    <property type="molecule type" value="Genomic_DNA"/>
</dbReference>
<evidence type="ECO:0000256" key="1">
    <source>
        <dbReference type="SAM" id="MobiDB-lite"/>
    </source>
</evidence>
<dbReference type="Pfam" id="PF00781">
    <property type="entry name" value="DAGK_cat"/>
    <property type="match status" value="1"/>
</dbReference>
<evidence type="ECO:0000313" key="3">
    <source>
        <dbReference type="EMBL" id="CAE8635535.1"/>
    </source>
</evidence>